<evidence type="ECO:0000256" key="1">
    <source>
        <dbReference type="SAM" id="Phobius"/>
    </source>
</evidence>
<evidence type="ECO:0000313" key="3">
    <source>
        <dbReference type="Proteomes" id="UP000321440"/>
    </source>
</evidence>
<organism evidence="2 3">
    <name type="scientific">Alkalibacillus haloalkaliphilus</name>
    <dbReference type="NCBI Taxonomy" id="94136"/>
    <lineage>
        <taxon>Bacteria</taxon>
        <taxon>Bacillati</taxon>
        <taxon>Bacillota</taxon>
        <taxon>Bacilli</taxon>
        <taxon>Bacillales</taxon>
        <taxon>Bacillaceae</taxon>
        <taxon>Alkalibacillus</taxon>
    </lineage>
</organism>
<name>A0A511W581_9BACI</name>
<feature type="transmembrane region" description="Helical" evidence="1">
    <location>
        <begin position="65"/>
        <end position="83"/>
    </location>
</feature>
<gene>
    <name evidence="2" type="ORF">AHA02nite_20320</name>
</gene>
<accession>A0A511W581</accession>
<keyword evidence="1" id="KW-0472">Membrane</keyword>
<evidence type="ECO:0000313" key="2">
    <source>
        <dbReference type="EMBL" id="GEN46256.1"/>
    </source>
</evidence>
<keyword evidence="1" id="KW-1133">Transmembrane helix</keyword>
<dbReference type="EMBL" id="BJYA01000013">
    <property type="protein sequence ID" value="GEN46256.1"/>
    <property type="molecule type" value="Genomic_DNA"/>
</dbReference>
<protein>
    <submittedName>
        <fullName evidence="2">Uncharacterized protein</fullName>
    </submittedName>
</protein>
<reference evidence="2 3" key="1">
    <citation type="submission" date="2019-07" db="EMBL/GenBank/DDBJ databases">
        <title>Whole genome shotgun sequence of Alkalibacillus haloalkaliphilus NBRC 103110.</title>
        <authorList>
            <person name="Hosoyama A."/>
            <person name="Uohara A."/>
            <person name="Ohji S."/>
            <person name="Ichikawa N."/>
        </authorList>
    </citation>
    <scope>NUCLEOTIDE SEQUENCE [LARGE SCALE GENOMIC DNA]</scope>
    <source>
        <strain evidence="2 3">NBRC 103110</strain>
    </source>
</reference>
<keyword evidence="3" id="KW-1185">Reference proteome</keyword>
<sequence length="96" mass="11559">MISDIYSIEMSIDDYERNEDFYLETRGVSEQEYNERLTNLYVEHEILERELLLLDTRQQVIPLDWSGFFLYGTPILIIAYLVVRIRQDKDSKVKYS</sequence>
<dbReference type="RefSeq" id="WP_218025416.1">
    <property type="nucleotide sequence ID" value="NZ_BJYA01000013.1"/>
</dbReference>
<comment type="caution">
    <text evidence="2">The sequence shown here is derived from an EMBL/GenBank/DDBJ whole genome shotgun (WGS) entry which is preliminary data.</text>
</comment>
<keyword evidence="1" id="KW-0812">Transmembrane</keyword>
<dbReference type="AlphaFoldDB" id="A0A511W581"/>
<proteinExistence type="predicted"/>
<dbReference type="Proteomes" id="UP000321440">
    <property type="component" value="Unassembled WGS sequence"/>
</dbReference>